<evidence type="ECO:0000256" key="1">
    <source>
        <dbReference type="PROSITE-ProRule" id="PRU10141"/>
    </source>
</evidence>
<dbReference type="Gene3D" id="3.30.200.20">
    <property type="entry name" value="Phosphorylase Kinase, domain 1"/>
    <property type="match status" value="1"/>
</dbReference>
<keyword evidence="1" id="KW-0547">Nucleotide-binding</keyword>
<keyword evidence="2" id="KW-0472">Membrane</keyword>
<name>A0AAX3MYS4_9BACL</name>
<evidence type="ECO:0000313" key="4">
    <source>
        <dbReference type="EMBL" id="WDH82761.1"/>
    </source>
</evidence>
<dbReference type="Gene3D" id="1.10.510.10">
    <property type="entry name" value="Transferase(Phosphotransferase) domain 1"/>
    <property type="match status" value="1"/>
</dbReference>
<keyword evidence="2" id="KW-1133">Transmembrane helix</keyword>
<keyword evidence="4" id="KW-0808">Transferase</keyword>
<accession>A0AAX3MYS4</accession>
<organism evidence="4 5">
    <name type="scientific">Paenibacillus urinalis</name>
    <dbReference type="NCBI Taxonomy" id="521520"/>
    <lineage>
        <taxon>Bacteria</taxon>
        <taxon>Bacillati</taxon>
        <taxon>Bacillota</taxon>
        <taxon>Bacilli</taxon>
        <taxon>Bacillales</taxon>
        <taxon>Paenibacillaceae</taxon>
        <taxon>Paenibacillus</taxon>
    </lineage>
</organism>
<dbReference type="PROSITE" id="PS50011">
    <property type="entry name" value="PROTEIN_KINASE_DOM"/>
    <property type="match status" value="1"/>
</dbReference>
<dbReference type="AlphaFoldDB" id="A0AAX3MYS4"/>
<keyword evidence="4" id="KW-0418">Kinase</keyword>
<evidence type="ECO:0000259" key="3">
    <source>
        <dbReference type="PROSITE" id="PS50011"/>
    </source>
</evidence>
<dbReference type="PANTHER" id="PTHR48015:SF21">
    <property type="entry name" value="MISSHAPEN, ISOFORM A"/>
    <property type="match status" value="1"/>
</dbReference>
<evidence type="ECO:0000313" key="5">
    <source>
        <dbReference type="Proteomes" id="UP001220962"/>
    </source>
</evidence>
<dbReference type="InterPro" id="IPR017441">
    <property type="entry name" value="Protein_kinase_ATP_BS"/>
</dbReference>
<dbReference type="EMBL" id="CP118101">
    <property type="protein sequence ID" value="WDH82761.1"/>
    <property type="molecule type" value="Genomic_DNA"/>
</dbReference>
<dbReference type="Proteomes" id="UP001220962">
    <property type="component" value="Chromosome"/>
</dbReference>
<dbReference type="GO" id="GO:0005737">
    <property type="term" value="C:cytoplasm"/>
    <property type="evidence" value="ECO:0007669"/>
    <property type="project" value="TreeGrafter"/>
</dbReference>
<dbReference type="PANTHER" id="PTHR48015">
    <property type="entry name" value="SERINE/THREONINE-PROTEIN KINASE TAO"/>
    <property type="match status" value="1"/>
</dbReference>
<dbReference type="InterPro" id="IPR011009">
    <property type="entry name" value="Kinase-like_dom_sf"/>
</dbReference>
<feature type="binding site" evidence="1">
    <location>
        <position position="53"/>
    </location>
    <ligand>
        <name>ATP</name>
        <dbReference type="ChEBI" id="CHEBI:30616"/>
    </ligand>
</feature>
<dbReference type="GO" id="GO:0004674">
    <property type="term" value="F:protein serine/threonine kinase activity"/>
    <property type="evidence" value="ECO:0007669"/>
    <property type="project" value="UniProtKB-KW"/>
</dbReference>
<gene>
    <name evidence="4" type="ORF">PUW23_00270</name>
</gene>
<protein>
    <submittedName>
        <fullName evidence="4">Serine/threonine protein kinase</fullName>
    </submittedName>
</protein>
<dbReference type="GO" id="GO:0035556">
    <property type="term" value="P:intracellular signal transduction"/>
    <property type="evidence" value="ECO:0007669"/>
    <property type="project" value="TreeGrafter"/>
</dbReference>
<keyword evidence="4" id="KW-0723">Serine/threonine-protein kinase</keyword>
<dbReference type="Pfam" id="PF00069">
    <property type="entry name" value="Pkinase"/>
    <property type="match status" value="1"/>
</dbReference>
<dbReference type="SUPFAM" id="SSF56112">
    <property type="entry name" value="Protein kinase-like (PK-like)"/>
    <property type="match status" value="1"/>
</dbReference>
<dbReference type="PROSITE" id="PS00107">
    <property type="entry name" value="PROTEIN_KINASE_ATP"/>
    <property type="match status" value="1"/>
</dbReference>
<dbReference type="GO" id="GO:0005524">
    <property type="term" value="F:ATP binding"/>
    <property type="evidence" value="ECO:0007669"/>
    <property type="project" value="UniProtKB-UniRule"/>
</dbReference>
<keyword evidence="1" id="KW-0067">ATP-binding</keyword>
<dbReference type="InterPro" id="IPR000719">
    <property type="entry name" value="Prot_kinase_dom"/>
</dbReference>
<proteinExistence type="predicted"/>
<feature type="domain" description="Protein kinase" evidence="3">
    <location>
        <begin position="24"/>
        <end position="312"/>
    </location>
</feature>
<feature type="transmembrane region" description="Helical" evidence="2">
    <location>
        <begin position="291"/>
        <end position="311"/>
    </location>
</feature>
<dbReference type="SMART" id="SM00220">
    <property type="entry name" value="S_TKc"/>
    <property type="match status" value="1"/>
</dbReference>
<dbReference type="InterPro" id="IPR050285">
    <property type="entry name" value="STE20_Ser/Thr_kinase"/>
</dbReference>
<reference evidence="4" key="1">
    <citation type="submission" date="2023-02" db="EMBL/GenBank/DDBJ databases">
        <title>Pathogen: clinical or host-associated sample.</title>
        <authorList>
            <person name="Hergert J."/>
            <person name="Casey R."/>
            <person name="Wagner J."/>
            <person name="Young E.L."/>
            <person name="Oakeson K.F."/>
        </authorList>
    </citation>
    <scope>NUCLEOTIDE SEQUENCE</scope>
    <source>
        <strain evidence="4">2022CK-00830</strain>
    </source>
</reference>
<evidence type="ECO:0000256" key="2">
    <source>
        <dbReference type="SAM" id="Phobius"/>
    </source>
</evidence>
<keyword evidence="2" id="KW-0812">Transmembrane</keyword>
<sequence length="312" mass="35189">MTMPLDPDFSPGTVVTGKWKQGKYVILRTLGKGANGIVYLVQREPGGGRYALKMGFNGVDLQSEVNVLTSLEGQYSQAGHKSASYLKEVDDYRIDGIDIPFYVMKYVRGEPIHHFIQKHGSDWITITGLRLLKKLAELHRLGYIFCDLKPQNVLVTRYGEVELIDYGGVSPVGRSVKQFTEWYDRGYWNAGSRVADPEYDVFSFALLLIHLLEGDELQQLAGEGLPQLRGMGPLSALIQRSERLSPYKSWLAPAVQGKFENAEIAFLHWKKHVYGPVKRQRESRSEPAPRWLIPSFALSALIMAGAIMFLLR</sequence>